<evidence type="ECO:0000313" key="4">
    <source>
        <dbReference type="Proteomes" id="UP000000539"/>
    </source>
</evidence>
<dbReference type="FunCoup" id="A0A8V0ZV69">
    <property type="interactions" value="344"/>
</dbReference>
<dbReference type="RefSeq" id="XP_040562829.1">
    <property type="nucleotide sequence ID" value="XM_040706895.2"/>
</dbReference>
<keyword evidence="4" id="KW-1185">Reference proteome</keyword>
<protein>
    <submittedName>
        <fullName evidence="3">Testis expressed 9</fullName>
    </submittedName>
</protein>
<feature type="compositionally biased region" description="Polar residues" evidence="2">
    <location>
        <begin position="1"/>
        <end position="21"/>
    </location>
</feature>
<dbReference type="PANTHER" id="PTHR23313">
    <property type="entry name" value="TSEC1-RELATED"/>
    <property type="match status" value="1"/>
</dbReference>
<dbReference type="GO" id="GO:0034451">
    <property type="term" value="C:centriolar satellite"/>
    <property type="evidence" value="ECO:0007669"/>
    <property type="project" value="Ensembl"/>
</dbReference>
<dbReference type="Gene3D" id="1.10.287.1490">
    <property type="match status" value="1"/>
</dbReference>
<dbReference type="GeneID" id="425342"/>
<reference evidence="3" key="1">
    <citation type="submission" date="2020-11" db="EMBL/GenBank/DDBJ databases">
        <title>Gallus gallus (Chicken) genome, bGalGal1, GRCg7b, maternal haplotype autosomes + Z &amp; W.</title>
        <authorList>
            <person name="Warren W."/>
            <person name="Formenti G."/>
            <person name="Fedrigo O."/>
            <person name="Haase B."/>
            <person name="Mountcastle J."/>
            <person name="Balacco J."/>
            <person name="Tracey A."/>
            <person name="Schneider V."/>
            <person name="Okimoto R."/>
            <person name="Cheng H."/>
            <person name="Hawken R."/>
            <person name="Howe K."/>
            <person name="Jarvis E.D."/>
        </authorList>
    </citation>
    <scope>NUCLEOTIDE SEQUENCE [LARGE SCALE GENOMIC DNA]</scope>
    <source>
        <strain evidence="3">Broiler</strain>
    </source>
</reference>
<dbReference type="AlphaFoldDB" id="A0A8V0ZV69"/>
<dbReference type="OrthoDB" id="269872at2759"/>
<sequence>MAPQTASLLSRPNGRQPSDTLGPQARGPSPRPRAAGFAGGLPHGAREGTRDQSLHFLHLAATSETWPPLETQRRQEMLAKAYGPRRGEKKAVPRPTAAEGTGDERGRPVAGEKATPRGSPRANKMATGGSGGGLSRVCKAPGGPSVPAGSGAVSGELLAREERYKRLNAELEAKREKLMRQTEEVMKSQQETLSRPISVQTKYCEDDKQRDPLCFKVSSLTHSHTKPSNKKKCASASMAQNRTYSGNKGKIITSSSEINLETQNADGVAVLEDCTGFSLAKTVSEIEGKLEKGGLPDCLDDDIIPNTASEIGAEAQMRFLKAKLRVMQEELDSIMCECRKKDDENQNLKSQLKDSEEESTRLQRKISVQQSQTEKYKMLSQAASKKCEGLQQEVVALKKELENLKRAQKQAASSQSATEVRLNRALEEAERYKAELNKLKQSNKDVANQELKIIEELKAENKKLQKQKGELIAGFKKQLKLIDILKRQKMHIEAARMLSFTEEEFMKALEWGND</sequence>
<dbReference type="CTD" id="374618"/>
<dbReference type="RefSeq" id="XP_040562831.1">
    <property type="nucleotide sequence ID" value="XM_040706897.2"/>
</dbReference>
<gene>
    <name evidence="3" type="primary">TEX9</name>
</gene>
<reference evidence="3" key="3">
    <citation type="submission" date="2025-09" db="UniProtKB">
        <authorList>
            <consortium name="Ensembl"/>
        </authorList>
    </citation>
    <scope>IDENTIFICATION</scope>
    <source>
        <strain evidence="3">broiler</strain>
    </source>
</reference>
<dbReference type="RefSeq" id="XP_040562832.1">
    <property type="nucleotide sequence ID" value="XM_040706898.2"/>
</dbReference>
<accession>A0A8V0ZV69</accession>
<organism evidence="3 4">
    <name type="scientific">Gallus gallus</name>
    <name type="common">Chicken</name>
    <dbReference type="NCBI Taxonomy" id="9031"/>
    <lineage>
        <taxon>Eukaryota</taxon>
        <taxon>Metazoa</taxon>
        <taxon>Chordata</taxon>
        <taxon>Craniata</taxon>
        <taxon>Vertebrata</taxon>
        <taxon>Euteleostomi</taxon>
        <taxon>Archelosauria</taxon>
        <taxon>Archosauria</taxon>
        <taxon>Dinosauria</taxon>
        <taxon>Saurischia</taxon>
        <taxon>Theropoda</taxon>
        <taxon>Coelurosauria</taxon>
        <taxon>Aves</taxon>
        <taxon>Neognathae</taxon>
        <taxon>Galloanserae</taxon>
        <taxon>Galliformes</taxon>
        <taxon>Phasianidae</taxon>
        <taxon>Phasianinae</taxon>
        <taxon>Gallus</taxon>
    </lineage>
</organism>
<reference evidence="3" key="2">
    <citation type="submission" date="2025-08" db="UniProtKB">
        <authorList>
            <consortium name="Ensembl"/>
        </authorList>
    </citation>
    <scope>IDENTIFICATION</scope>
    <source>
        <strain evidence="3">broiler</strain>
    </source>
</reference>
<proteinExistence type="predicted"/>
<dbReference type="RefSeq" id="XP_040562834.1">
    <property type="nucleotide sequence ID" value="XM_040706900.2"/>
</dbReference>
<dbReference type="SMR" id="A0A8V0ZV69"/>
<dbReference type="RefSeq" id="XP_040562833.1">
    <property type="nucleotide sequence ID" value="XM_040706899.2"/>
</dbReference>
<dbReference type="GeneTree" id="ENSGT00390000018333"/>
<dbReference type="PANTHER" id="PTHR23313:SF0">
    <property type="entry name" value="TESTIS-EXPRESSED PROTEIN 9"/>
    <property type="match status" value="1"/>
</dbReference>
<dbReference type="RefSeq" id="XP_040562830.1">
    <property type="nucleotide sequence ID" value="XM_040706896.2"/>
</dbReference>
<evidence type="ECO:0000256" key="2">
    <source>
        <dbReference type="SAM" id="MobiDB-lite"/>
    </source>
</evidence>
<feature type="compositionally biased region" description="Basic and acidic residues" evidence="2">
    <location>
        <begin position="44"/>
        <end position="53"/>
    </location>
</feature>
<evidence type="ECO:0000313" key="3">
    <source>
        <dbReference type="Ensembl" id="ENSGALP00010034350.1"/>
    </source>
</evidence>
<name>A0A8V0ZV69_CHICK</name>
<feature type="coiled-coil region" evidence="1">
    <location>
        <begin position="317"/>
        <end position="474"/>
    </location>
</feature>
<dbReference type="Ensembl" id="ENSGALT00010056608.1">
    <property type="protein sequence ID" value="ENSGALP00010034350.1"/>
    <property type="gene ID" value="ENSGALG00010023219.1"/>
</dbReference>
<keyword evidence="1" id="KW-0175">Coiled coil</keyword>
<evidence type="ECO:0000256" key="1">
    <source>
        <dbReference type="SAM" id="Coils"/>
    </source>
</evidence>
<dbReference type="Proteomes" id="UP000000539">
    <property type="component" value="Chromosome 10"/>
</dbReference>
<feature type="compositionally biased region" description="Low complexity" evidence="2">
    <location>
        <begin position="140"/>
        <end position="153"/>
    </location>
</feature>
<feature type="region of interest" description="Disordered" evidence="2">
    <location>
        <begin position="78"/>
        <end position="153"/>
    </location>
</feature>
<feature type="coiled-coil region" evidence="1">
    <location>
        <begin position="157"/>
        <end position="191"/>
    </location>
</feature>
<feature type="region of interest" description="Disordered" evidence="2">
    <location>
        <begin position="1"/>
        <end position="55"/>
    </location>
</feature>
<dbReference type="OMA" id="QISCEYY"/>